<evidence type="ECO:0000313" key="3">
    <source>
        <dbReference type="Proteomes" id="UP001214415"/>
    </source>
</evidence>
<dbReference type="Proteomes" id="UP001214415">
    <property type="component" value="Chromosome 8"/>
</dbReference>
<sequence>MTPPSQSLAHPILTDGRSSGHSTEFAPFGKEPGPIIVYDMYFAKTREEDAASKRTATTDKFKEEVPMRSRAALTSQYFADPSRARLSRPPPSVGNTSNPIWQVVAGLNDRSSIYSEVDPPDKRVSDLSVASRGDSLVVDQPSSEQDDRALFMQARSAKPNFEPTLPLSLPNASLHRLGGFDLDDDTRTLSSTEDVPEDGRRNTLTECIASGQADAGADGKGPTASSSAAGPPRSSSPIIELNDQGLPVQIVYYNDDELPEIMDKIASGNNSARIEFRRRSAYPNLQPQELTEADDPTAKVDDASHLTKVEQSILSLLRPTFSSLKLGN</sequence>
<evidence type="ECO:0000313" key="2">
    <source>
        <dbReference type="EMBL" id="WFD25031.1"/>
    </source>
</evidence>
<feature type="region of interest" description="Disordered" evidence="1">
    <location>
        <begin position="73"/>
        <end position="98"/>
    </location>
</feature>
<organism evidence="2 3">
    <name type="scientific">Malassezia equina</name>
    <dbReference type="NCBI Taxonomy" id="1381935"/>
    <lineage>
        <taxon>Eukaryota</taxon>
        <taxon>Fungi</taxon>
        <taxon>Dikarya</taxon>
        <taxon>Basidiomycota</taxon>
        <taxon>Ustilaginomycotina</taxon>
        <taxon>Malasseziomycetes</taxon>
        <taxon>Malasseziales</taxon>
        <taxon>Malasseziaceae</taxon>
        <taxon>Malassezia</taxon>
    </lineage>
</organism>
<gene>
    <name evidence="2" type="ORF">MEQU1_003741</name>
</gene>
<name>A0AAF0EI70_9BASI</name>
<reference evidence="2" key="1">
    <citation type="submission" date="2023-03" db="EMBL/GenBank/DDBJ databases">
        <title>Mating type loci evolution in Malassezia.</title>
        <authorList>
            <person name="Coelho M.A."/>
        </authorList>
    </citation>
    <scope>NUCLEOTIDE SEQUENCE</scope>
    <source>
        <strain evidence="2">CBS 12830</strain>
    </source>
</reference>
<feature type="region of interest" description="Disordered" evidence="1">
    <location>
        <begin position="1"/>
        <end position="33"/>
    </location>
</feature>
<dbReference type="AlphaFoldDB" id="A0AAF0EI70"/>
<feature type="region of interest" description="Disordered" evidence="1">
    <location>
        <begin position="112"/>
        <end position="145"/>
    </location>
</feature>
<feature type="region of interest" description="Disordered" evidence="1">
    <location>
        <begin position="179"/>
        <end position="240"/>
    </location>
</feature>
<evidence type="ECO:0000256" key="1">
    <source>
        <dbReference type="SAM" id="MobiDB-lite"/>
    </source>
</evidence>
<dbReference type="EMBL" id="CP119907">
    <property type="protein sequence ID" value="WFD25031.1"/>
    <property type="molecule type" value="Genomic_DNA"/>
</dbReference>
<proteinExistence type="predicted"/>
<feature type="region of interest" description="Disordered" evidence="1">
    <location>
        <begin position="48"/>
        <end position="67"/>
    </location>
</feature>
<accession>A0AAF0EI70</accession>
<protein>
    <submittedName>
        <fullName evidence="2">Uncharacterized protein</fullName>
    </submittedName>
</protein>
<feature type="compositionally biased region" description="Low complexity" evidence="1">
    <location>
        <begin position="224"/>
        <end position="237"/>
    </location>
</feature>
<keyword evidence="3" id="KW-1185">Reference proteome</keyword>